<dbReference type="OrthoDB" id="413582at2759"/>
<dbReference type="Gene3D" id="1.10.510.10">
    <property type="entry name" value="Transferase(Phosphotransferase) domain 1"/>
    <property type="match status" value="1"/>
</dbReference>
<feature type="compositionally biased region" description="Low complexity" evidence="7">
    <location>
        <begin position="32"/>
        <end position="41"/>
    </location>
</feature>
<dbReference type="InterPro" id="IPR008271">
    <property type="entry name" value="Ser/Thr_kinase_AS"/>
</dbReference>
<evidence type="ECO:0000259" key="8">
    <source>
        <dbReference type="PROSITE" id="PS50011"/>
    </source>
</evidence>
<feature type="compositionally biased region" description="Polar residues" evidence="7">
    <location>
        <begin position="607"/>
        <end position="616"/>
    </location>
</feature>
<feature type="region of interest" description="Disordered" evidence="7">
    <location>
        <begin position="555"/>
        <end position="627"/>
    </location>
</feature>
<dbReference type="InterPro" id="IPR000719">
    <property type="entry name" value="Prot_kinase_dom"/>
</dbReference>
<dbReference type="EMBL" id="ML119658">
    <property type="protein sequence ID" value="RPA84507.1"/>
    <property type="molecule type" value="Genomic_DNA"/>
</dbReference>
<name>A0A3N4IGE7_ASCIM</name>
<dbReference type="InterPro" id="IPR017441">
    <property type="entry name" value="Protein_kinase_ATP_BS"/>
</dbReference>
<sequence length="627" mass="69048">MTSKRKQIEVLSDETDAVKVESSPTKRQYKRTASSKTSTASDGAPAVVETPKRKRDVPKRQTKQNPTATTATTTDTPKRVATIATEKEQTPPPPPSPTVASRKSSSDHHYQPTFPVPVPVETAAAPKDEPHADPPSLPGDTAIPPHYFSTPTLLSNRYIPQRLLGTGTYSAAYLALDQHSSTGRHVSAPKYVAIKRMASKEYNALGMSEFKILQFLHSHSPPPTHIVTPLNRFFDPTGTLHIVLEPLNSATPITIPPCSCPTRHTHYACPIRIKTLRKLSLNLNLALLELHKHGIIHADLKPANILYTNPPTEDLSIPPSTSLKLIDLGNVIPPERRQLYTSDYNLCSASYRPPEILLGSGPISRKIDIWSAGLILLEWYLGPDGIQELADWLVSRALPGEGDVVRNRFTEGCGLMELREGNHDELVDHLVLLFGSVGCYREGMYYESWYDEICYERVLDPVSNRSVIVERSGAVWPFLEEKMRGSSEGAGTVRFLQGLLDVDVDRRWGVQEVLKDSWLVSGLLGEWAQLLMAADGRGPVMRAETETEPAQARAELRQSARASLRPETEPQRPDSKDGEEEGLPTLKSSGQESPIEVEGVAEAPKKASTNLGSMVTSDDGLARLELL</sequence>
<evidence type="ECO:0000256" key="1">
    <source>
        <dbReference type="ARBA" id="ARBA00022527"/>
    </source>
</evidence>
<protein>
    <submittedName>
        <fullName evidence="9">Kinase-like protein</fullName>
    </submittedName>
</protein>
<dbReference type="PANTHER" id="PTHR24058">
    <property type="entry name" value="DUAL SPECIFICITY PROTEIN KINASE"/>
    <property type="match status" value="1"/>
</dbReference>
<dbReference type="PROSITE" id="PS50011">
    <property type="entry name" value="PROTEIN_KINASE_DOM"/>
    <property type="match status" value="1"/>
</dbReference>
<keyword evidence="10" id="KW-1185">Reference proteome</keyword>
<evidence type="ECO:0000256" key="5">
    <source>
        <dbReference type="ARBA" id="ARBA00022840"/>
    </source>
</evidence>
<dbReference type="PROSITE" id="PS00108">
    <property type="entry name" value="PROTEIN_KINASE_ST"/>
    <property type="match status" value="1"/>
</dbReference>
<accession>A0A3N4IGE7</accession>
<reference evidence="9 10" key="1">
    <citation type="journal article" date="2018" name="Nat. Ecol. Evol.">
        <title>Pezizomycetes genomes reveal the molecular basis of ectomycorrhizal truffle lifestyle.</title>
        <authorList>
            <person name="Murat C."/>
            <person name="Payen T."/>
            <person name="Noel B."/>
            <person name="Kuo A."/>
            <person name="Morin E."/>
            <person name="Chen J."/>
            <person name="Kohler A."/>
            <person name="Krizsan K."/>
            <person name="Balestrini R."/>
            <person name="Da Silva C."/>
            <person name="Montanini B."/>
            <person name="Hainaut M."/>
            <person name="Levati E."/>
            <person name="Barry K.W."/>
            <person name="Belfiori B."/>
            <person name="Cichocki N."/>
            <person name="Clum A."/>
            <person name="Dockter R.B."/>
            <person name="Fauchery L."/>
            <person name="Guy J."/>
            <person name="Iotti M."/>
            <person name="Le Tacon F."/>
            <person name="Lindquist E.A."/>
            <person name="Lipzen A."/>
            <person name="Malagnac F."/>
            <person name="Mello A."/>
            <person name="Molinier V."/>
            <person name="Miyauchi S."/>
            <person name="Poulain J."/>
            <person name="Riccioni C."/>
            <person name="Rubini A."/>
            <person name="Sitrit Y."/>
            <person name="Splivallo R."/>
            <person name="Traeger S."/>
            <person name="Wang M."/>
            <person name="Zifcakova L."/>
            <person name="Wipf D."/>
            <person name="Zambonelli A."/>
            <person name="Paolocci F."/>
            <person name="Nowrousian M."/>
            <person name="Ottonello S."/>
            <person name="Baldrian P."/>
            <person name="Spatafora J.W."/>
            <person name="Henrissat B."/>
            <person name="Nagy L.G."/>
            <person name="Aury J.M."/>
            <person name="Wincker P."/>
            <person name="Grigoriev I.V."/>
            <person name="Bonfante P."/>
            <person name="Martin F.M."/>
        </authorList>
    </citation>
    <scope>NUCLEOTIDE SEQUENCE [LARGE SCALE GENOMIC DNA]</scope>
    <source>
        <strain evidence="9 10">RN42</strain>
    </source>
</reference>
<keyword evidence="5 6" id="KW-0067">ATP-binding</keyword>
<feature type="compositionally biased region" description="Basic and acidic residues" evidence="7">
    <location>
        <begin position="555"/>
        <end position="576"/>
    </location>
</feature>
<evidence type="ECO:0000256" key="6">
    <source>
        <dbReference type="PROSITE-ProRule" id="PRU10141"/>
    </source>
</evidence>
<dbReference type="Pfam" id="PF00069">
    <property type="entry name" value="Pkinase"/>
    <property type="match status" value="1"/>
</dbReference>
<evidence type="ECO:0000256" key="3">
    <source>
        <dbReference type="ARBA" id="ARBA00022741"/>
    </source>
</evidence>
<keyword evidence="1" id="KW-0723">Serine/threonine-protein kinase</keyword>
<feature type="compositionally biased region" description="Basic residues" evidence="7">
    <location>
        <begin position="52"/>
        <end position="62"/>
    </location>
</feature>
<dbReference type="SMART" id="SM00220">
    <property type="entry name" value="S_TKc"/>
    <property type="match status" value="1"/>
</dbReference>
<gene>
    <name evidence="9" type="ORF">BJ508DRAFT_323424</name>
</gene>
<dbReference type="GO" id="GO:0004674">
    <property type="term" value="F:protein serine/threonine kinase activity"/>
    <property type="evidence" value="ECO:0007669"/>
    <property type="project" value="UniProtKB-KW"/>
</dbReference>
<keyword evidence="3 6" id="KW-0547">Nucleotide-binding</keyword>
<dbReference type="InterPro" id="IPR050494">
    <property type="entry name" value="Ser_Thr_dual-spec_kinase"/>
</dbReference>
<dbReference type="InterPro" id="IPR011009">
    <property type="entry name" value="Kinase-like_dom_sf"/>
</dbReference>
<proteinExistence type="predicted"/>
<dbReference type="PROSITE" id="PS00107">
    <property type="entry name" value="PROTEIN_KINASE_ATP"/>
    <property type="match status" value="1"/>
</dbReference>
<feature type="domain" description="Protein kinase" evidence="8">
    <location>
        <begin position="158"/>
        <end position="519"/>
    </location>
</feature>
<evidence type="ECO:0000313" key="10">
    <source>
        <dbReference type="Proteomes" id="UP000275078"/>
    </source>
</evidence>
<evidence type="ECO:0000256" key="7">
    <source>
        <dbReference type="SAM" id="MobiDB-lite"/>
    </source>
</evidence>
<feature type="region of interest" description="Disordered" evidence="7">
    <location>
        <begin position="1"/>
        <end position="144"/>
    </location>
</feature>
<evidence type="ECO:0000313" key="9">
    <source>
        <dbReference type="EMBL" id="RPA84507.1"/>
    </source>
</evidence>
<organism evidence="9 10">
    <name type="scientific">Ascobolus immersus RN42</name>
    <dbReference type="NCBI Taxonomy" id="1160509"/>
    <lineage>
        <taxon>Eukaryota</taxon>
        <taxon>Fungi</taxon>
        <taxon>Dikarya</taxon>
        <taxon>Ascomycota</taxon>
        <taxon>Pezizomycotina</taxon>
        <taxon>Pezizomycetes</taxon>
        <taxon>Pezizales</taxon>
        <taxon>Ascobolaceae</taxon>
        <taxon>Ascobolus</taxon>
    </lineage>
</organism>
<keyword evidence="2" id="KW-0808">Transferase</keyword>
<dbReference type="Proteomes" id="UP000275078">
    <property type="component" value="Unassembled WGS sequence"/>
</dbReference>
<dbReference type="STRING" id="1160509.A0A3N4IGE7"/>
<dbReference type="Gene3D" id="3.30.200.20">
    <property type="entry name" value="Phosphorylase Kinase, domain 1"/>
    <property type="match status" value="1"/>
</dbReference>
<evidence type="ECO:0000256" key="4">
    <source>
        <dbReference type="ARBA" id="ARBA00022777"/>
    </source>
</evidence>
<feature type="binding site" evidence="6">
    <location>
        <position position="195"/>
    </location>
    <ligand>
        <name>ATP</name>
        <dbReference type="ChEBI" id="CHEBI:30616"/>
    </ligand>
</feature>
<keyword evidence="4 9" id="KW-0418">Kinase</keyword>
<dbReference type="GO" id="GO:0005524">
    <property type="term" value="F:ATP binding"/>
    <property type="evidence" value="ECO:0007669"/>
    <property type="project" value="UniProtKB-UniRule"/>
</dbReference>
<dbReference type="AlphaFoldDB" id="A0A3N4IGE7"/>
<evidence type="ECO:0000256" key="2">
    <source>
        <dbReference type="ARBA" id="ARBA00022679"/>
    </source>
</evidence>
<dbReference type="SUPFAM" id="SSF56112">
    <property type="entry name" value="Protein kinase-like (PK-like)"/>
    <property type="match status" value="1"/>
</dbReference>